<reference evidence="1" key="1">
    <citation type="submission" date="2020-04" db="EMBL/GenBank/DDBJ databases">
        <authorList>
            <person name="Broberg M."/>
        </authorList>
    </citation>
    <scope>NUCLEOTIDE SEQUENCE</scope>
</reference>
<protein>
    <submittedName>
        <fullName evidence="1">Uncharacterized protein</fullName>
    </submittedName>
</protein>
<sequence length="445" mass="48382">MCLIGLLLLDPTRTRHFVTIKLSVLRYGEMQCITVSGLGQEMVSSSITYALYTKALSVAQQHSLFEVEKGTPLSLESLGDRSDVDAWEAWARAESTKRMICCMIMVDSFFAANLGTSPIIRLDTLKLYAPCATYLFAADDAGRWSQLDTSRSFARQVTVESGLEPSACFPMGLGSSSLGLSTLLSIAWLRLADVRHRTVLTNKCLAGSETLIPGKIYKRDAAGGALVPILQQIYSNYGGNLGLGQPNHMIFWHNMCICLTADLDMFETGAGRQGRDSALLAIDGIGKWSGTPAARRACLHAAQAYKCMVNKKVTDGISFLSETALFNAALVLGFYSYVSPTAEDEPSFLEPDVFELLDDVDWGKVGNEGLPDSDVSRPTQDPAAHFIRSGGQVKFAGMRLPGGFGSARKVILEYVGLLEEVGKWKAGEFCRILRTLSDSPVDLDP</sequence>
<organism evidence="1 2">
    <name type="scientific">Clonostachys rosea f. rosea IK726</name>
    <dbReference type="NCBI Taxonomy" id="1349383"/>
    <lineage>
        <taxon>Eukaryota</taxon>
        <taxon>Fungi</taxon>
        <taxon>Dikarya</taxon>
        <taxon>Ascomycota</taxon>
        <taxon>Pezizomycotina</taxon>
        <taxon>Sordariomycetes</taxon>
        <taxon>Hypocreomycetidae</taxon>
        <taxon>Hypocreales</taxon>
        <taxon>Bionectriaceae</taxon>
        <taxon>Clonostachys</taxon>
    </lineage>
</organism>
<evidence type="ECO:0000313" key="2">
    <source>
        <dbReference type="Proteomes" id="UP000836387"/>
    </source>
</evidence>
<name>A0ACA9TNV0_BIOOC</name>
<reference evidence="1" key="2">
    <citation type="submission" date="2021-10" db="EMBL/GenBank/DDBJ databases">
        <authorList>
            <person name="Piombo E."/>
        </authorList>
    </citation>
    <scope>NUCLEOTIDE SEQUENCE</scope>
</reference>
<proteinExistence type="predicted"/>
<comment type="caution">
    <text evidence="1">The sequence shown here is derived from an EMBL/GenBank/DDBJ whole genome shotgun (WGS) entry which is preliminary data.</text>
</comment>
<gene>
    <name evidence="1" type="ORF">CRV2_00009583</name>
</gene>
<keyword evidence="2" id="KW-1185">Reference proteome</keyword>
<dbReference type="Proteomes" id="UP000836387">
    <property type="component" value="Unassembled WGS sequence"/>
</dbReference>
<dbReference type="EMBL" id="CADEHS020000006">
    <property type="protein sequence ID" value="CAG9942646.1"/>
    <property type="molecule type" value="Genomic_DNA"/>
</dbReference>
<accession>A0ACA9TNV0</accession>
<evidence type="ECO:0000313" key="1">
    <source>
        <dbReference type="EMBL" id="CAG9942646.1"/>
    </source>
</evidence>